<sequence length="102" mass="11607">MNSELEKIDSFLQAEGFKYESYMAMSMDVTGNPLVTNTTVEAYCFDKISNSFYPQGNYHSADSLLLKENLYFIEFKSVDKKIKGLLTSGSQRKKFAELEFSG</sequence>
<evidence type="ECO:0000313" key="1">
    <source>
        <dbReference type="EMBL" id="HIS35572.1"/>
    </source>
</evidence>
<protein>
    <submittedName>
        <fullName evidence="1">Uncharacterized protein</fullName>
    </submittedName>
</protein>
<reference evidence="1" key="1">
    <citation type="submission" date="2020-10" db="EMBL/GenBank/DDBJ databases">
        <authorList>
            <person name="Gilroy R."/>
        </authorList>
    </citation>
    <scope>NUCLEOTIDE SEQUENCE</scope>
    <source>
        <strain evidence="1">6276</strain>
    </source>
</reference>
<evidence type="ECO:0000313" key="2">
    <source>
        <dbReference type="Proteomes" id="UP000823928"/>
    </source>
</evidence>
<dbReference type="AlphaFoldDB" id="A0A9D1EY89"/>
<name>A0A9D1EY89_9BACT</name>
<dbReference type="Proteomes" id="UP000823928">
    <property type="component" value="Unassembled WGS sequence"/>
</dbReference>
<accession>A0A9D1EY89</accession>
<organism evidence="1 2">
    <name type="scientific">Candidatus Scatousia excrementigallinarum</name>
    <dbReference type="NCBI Taxonomy" id="2840935"/>
    <lineage>
        <taxon>Bacteria</taxon>
        <taxon>Candidatus Scatousia</taxon>
    </lineage>
</organism>
<comment type="caution">
    <text evidence="1">The sequence shown here is derived from an EMBL/GenBank/DDBJ whole genome shotgun (WGS) entry which is preliminary data.</text>
</comment>
<dbReference type="EMBL" id="DVIU01000061">
    <property type="protein sequence ID" value="HIS35572.1"/>
    <property type="molecule type" value="Genomic_DNA"/>
</dbReference>
<gene>
    <name evidence="1" type="ORF">IAC10_02930</name>
</gene>
<reference evidence="1" key="2">
    <citation type="journal article" date="2021" name="PeerJ">
        <title>Extensive microbial diversity within the chicken gut microbiome revealed by metagenomics and culture.</title>
        <authorList>
            <person name="Gilroy R."/>
            <person name="Ravi A."/>
            <person name="Getino M."/>
            <person name="Pursley I."/>
            <person name="Horton D.L."/>
            <person name="Alikhan N.F."/>
            <person name="Baker D."/>
            <person name="Gharbi K."/>
            <person name="Hall N."/>
            <person name="Watson M."/>
            <person name="Adriaenssens E.M."/>
            <person name="Foster-Nyarko E."/>
            <person name="Jarju S."/>
            <person name="Secka A."/>
            <person name="Antonio M."/>
            <person name="Oren A."/>
            <person name="Chaudhuri R.R."/>
            <person name="La Ragione R."/>
            <person name="Hildebrand F."/>
            <person name="Pallen M.J."/>
        </authorList>
    </citation>
    <scope>NUCLEOTIDE SEQUENCE</scope>
    <source>
        <strain evidence="1">6276</strain>
    </source>
</reference>
<proteinExistence type="predicted"/>